<feature type="transmembrane region" description="Helical" evidence="4">
    <location>
        <begin position="371"/>
        <end position="394"/>
    </location>
</feature>
<dbReference type="Gene3D" id="1.20.1250.20">
    <property type="entry name" value="MFS general substrate transporter like domains"/>
    <property type="match status" value="2"/>
</dbReference>
<dbReference type="InterPro" id="IPR036259">
    <property type="entry name" value="MFS_trans_sf"/>
</dbReference>
<evidence type="ECO:0000256" key="2">
    <source>
        <dbReference type="ARBA" id="ARBA00022989"/>
    </source>
</evidence>
<feature type="transmembrane region" description="Helical" evidence="4">
    <location>
        <begin position="287"/>
        <end position="307"/>
    </location>
</feature>
<organism evidence="6 7">
    <name type="scientific">Chelatococcus reniformis</name>
    <dbReference type="NCBI Taxonomy" id="1494448"/>
    <lineage>
        <taxon>Bacteria</taxon>
        <taxon>Pseudomonadati</taxon>
        <taxon>Pseudomonadota</taxon>
        <taxon>Alphaproteobacteria</taxon>
        <taxon>Hyphomicrobiales</taxon>
        <taxon>Chelatococcaceae</taxon>
        <taxon>Chelatococcus</taxon>
    </lineage>
</organism>
<keyword evidence="7" id="KW-1185">Reference proteome</keyword>
<dbReference type="InterPro" id="IPR020846">
    <property type="entry name" value="MFS_dom"/>
</dbReference>
<evidence type="ECO:0000259" key="5">
    <source>
        <dbReference type="PROSITE" id="PS50850"/>
    </source>
</evidence>
<dbReference type="CDD" id="cd17355">
    <property type="entry name" value="MFS_YcxA_like"/>
    <property type="match status" value="1"/>
</dbReference>
<feature type="transmembrane region" description="Helical" evidence="4">
    <location>
        <begin position="406"/>
        <end position="424"/>
    </location>
</feature>
<dbReference type="InterPro" id="IPR011701">
    <property type="entry name" value="MFS"/>
</dbReference>
<evidence type="ECO:0000256" key="4">
    <source>
        <dbReference type="SAM" id="Phobius"/>
    </source>
</evidence>
<protein>
    <submittedName>
        <fullName evidence="6">MFS transporter</fullName>
    </submittedName>
</protein>
<dbReference type="Pfam" id="PF07690">
    <property type="entry name" value="MFS_1"/>
    <property type="match status" value="1"/>
</dbReference>
<name>A0A916UP29_9HYPH</name>
<dbReference type="PROSITE" id="PS50850">
    <property type="entry name" value="MFS"/>
    <property type="match status" value="1"/>
</dbReference>
<feature type="transmembrane region" description="Helical" evidence="4">
    <location>
        <begin position="144"/>
        <end position="166"/>
    </location>
</feature>
<feature type="transmembrane region" description="Helical" evidence="4">
    <location>
        <begin position="20"/>
        <end position="43"/>
    </location>
</feature>
<reference evidence="6" key="2">
    <citation type="submission" date="2020-09" db="EMBL/GenBank/DDBJ databases">
        <authorList>
            <person name="Sun Q."/>
            <person name="Zhou Y."/>
        </authorList>
    </citation>
    <scope>NUCLEOTIDE SEQUENCE</scope>
    <source>
        <strain evidence="6">CGMCC 1.12919</strain>
    </source>
</reference>
<proteinExistence type="predicted"/>
<dbReference type="Proteomes" id="UP000637002">
    <property type="component" value="Unassembled WGS sequence"/>
</dbReference>
<gene>
    <name evidence="6" type="ORF">GCM10010994_43690</name>
</gene>
<dbReference type="EMBL" id="BMGG01000008">
    <property type="protein sequence ID" value="GGC80946.1"/>
    <property type="molecule type" value="Genomic_DNA"/>
</dbReference>
<feature type="transmembrane region" description="Helical" evidence="4">
    <location>
        <begin position="55"/>
        <end position="75"/>
    </location>
</feature>
<dbReference type="GO" id="GO:0022857">
    <property type="term" value="F:transmembrane transporter activity"/>
    <property type="evidence" value="ECO:0007669"/>
    <property type="project" value="InterPro"/>
</dbReference>
<dbReference type="InterPro" id="IPR050327">
    <property type="entry name" value="Proton-linked_MCT"/>
</dbReference>
<reference evidence="6" key="1">
    <citation type="journal article" date="2014" name="Int. J. Syst. Evol. Microbiol.">
        <title>Complete genome sequence of Corynebacterium casei LMG S-19264T (=DSM 44701T), isolated from a smear-ripened cheese.</title>
        <authorList>
            <consortium name="US DOE Joint Genome Institute (JGI-PGF)"/>
            <person name="Walter F."/>
            <person name="Albersmeier A."/>
            <person name="Kalinowski J."/>
            <person name="Ruckert C."/>
        </authorList>
    </citation>
    <scope>NUCLEOTIDE SEQUENCE</scope>
    <source>
        <strain evidence="6">CGMCC 1.12919</strain>
    </source>
</reference>
<dbReference type="SUPFAM" id="SSF103473">
    <property type="entry name" value="MFS general substrate transporter"/>
    <property type="match status" value="1"/>
</dbReference>
<feature type="transmembrane region" description="Helical" evidence="4">
    <location>
        <begin position="248"/>
        <end position="267"/>
    </location>
</feature>
<feature type="transmembrane region" description="Helical" evidence="4">
    <location>
        <begin position="87"/>
        <end position="106"/>
    </location>
</feature>
<sequence>MVARVTARTLSRRGVHYGWVIVAVTFLTSLSTAGAVGLAGVFIAPLAKEFGWDTASISSAFAIRLLLFGLMAPFAAAFMERYGLRRVILTALALVTVGLLLGTAVTELWQLVVLWGFVVGIGTGLTAMVLGATVASRWFVERRGLVLGILTAAVATGQLVFLPLAAHLIEAVGWRLALVPNVAGLVLAAVLVALFLRDRPSDVGLTAFGAPPEPAGGVVPAAAAPGGSVFAAVGRAFSVLAESSRSPAFWILFSTFFICGLSTAGLIQTHFVSLCADFGMPQTDAAATLAMMGAFDFVGTILSGWLSDRYSNRWLLFWYYGLRGLSLLWLPHSTFSFYGLSLFALFYGLDWIATVPPTVKLAGQTFGAAKAPLVFGWIFTGHQIGAAVAAYGAGLSRTAWDTYLPAFYAAGFTCLIAAGLVLLLKPKARQPAAAPVPATAPAAA</sequence>
<keyword evidence="1 4" id="KW-0812">Transmembrane</keyword>
<keyword evidence="2 4" id="KW-1133">Transmembrane helix</keyword>
<feature type="domain" description="Major facilitator superfamily (MFS) profile" evidence="5">
    <location>
        <begin position="21"/>
        <end position="429"/>
    </location>
</feature>
<comment type="caution">
    <text evidence="6">The sequence shown here is derived from an EMBL/GenBank/DDBJ whole genome shotgun (WGS) entry which is preliminary data.</text>
</comment>
<feature type="transmembrane region" description="Helical" evidence="4">
    <location>
        <begin position="337"/>
        <end position="359"/>
    </location>
</feature>
<dbReference type="RefSeq" id="WP_188611295.1">
    <property type="nucleotide sequence ID" value="NZ_BMGG01000008.1"/>
</dbReference>
<evidence type="ECO:0000256" key="3">
    <source>
        <dbReference type="ARBA" id="ARBA00023136"/>
    </source>
</evidence>
<keyword evidence="3 4" id="KW-0472">Membrane</keyword>
<feature type="transmembrane region" description="Helical" evidence="4">
    <location>
        <begin position="172"/>
        <end position="196"/>
    </location>
</feature>
<dbReference type="PANTHER" id="PTHR11360">
    <property type="entry name" value="MONOCARBOXYLATE TRANSPORTER"/>
    <property type="match status" value="1"/>
</dbReference>
<dbReference type="AlphaFoldDB" id="A0A916UP29"/>
<evidence type="ECO:0000313" key="6">
    <source>
        <dbReference type="EMBL" id="GGC80946.1"/>
    </source>
</evidence>
<dbReference type="PANTHER" id="PTHR11360:SF290">
    <property type="entry name" value="MONOCARBOXYLATE MFS PERMEASE"/>
    <property type="match status" value="1"/>
</dbReference>
<evidence type="ECO:0000313" key="7">
    <source>
        <dbReference type="Proteomes" id="UP000637002"/>
    </source>
</evidence>
<evidence type="ECO:0000256" key="1">
    <source>
        <dbReference type="ARBA" id="ARBA00022692"/>
    </source>
</evidence>
<feature type="transmembrane region" description="Helical" evidence="4">
    <location>
        <begin position="112"/>
        <end position="132"/>
    </location>
</feature>
<accession>A0A916UP29</accession>